<name>A0AAE1LEA1_9NEOP</name>
<sequence length="126" mass="13736">MVYCCILLKHQECALQIPKGIFLNLYSPCGVEKVHSILDLSSSVACQNPHFRSNTANSSKVGITYLGFKIALFNCSGSRQILKSPLLFSRITILLTNLGISSVTLAITPVLSKSSSLGFNFLIIEK</sequence>
<feature type="transmembrane region" description="Helical" evidence="1">
    <location>
        <begin position="87"/>
        <end position="111"/>
    </location>
</feature>
<protein>
    <submittedName>
        <fullName evidence="2">Galacturonosyltransferase-like 4</fullName>
    </submittedName>
</protein>
<dbReference type="Proteomes" id="UP001219518">
    <property type="component" value="Unassembled WGS sequence"/>
</dbReference>
<accession>A0AAE1LEA1</accession>
<evidence type="ECO:0000256" key="1">
    <source>
        <dbReference type="SAM" id="Phobius"/>
    </source>
</evidence>
<reference evidence="2" key="2">
    <citation type="journal article" date="2023" name="BMC Genomics">
        <title>Pest status, molecular evolution, and epigenetic factors derived from the genome assembly of Frankliniella fusca, a thysanopteran phytovirus vector.</title>
        <authorList>
            <person name="Catto M.A."/>
            <person name="Labadie P.E."/>
            <person name="Jacobson A.L."/>
            <person name="Kennedy G.G."/>
            <person name="Srinivasan R."/>
            <person name="Hunt B.G."/>
        </authorList>
    </citation>
    <scope>NUCLEOTIDE SEQUENCE</scope>
    <source>
        <strain evidence="2">PL_HMW_Pooled</strain>
    </source>
</reference>
<comment type="caution">
    <text evidence="2">The sequence shown here is derived from an EMBL/GenBank/DDBJ whole genome shotgun (WGS) entry which is preliminary data.</text>
</comment>
<gene>
    <name evidence="2" type="ORF">KUF71_006232</name>
</gene>
<evidence type="ECO:0000313" key="3">
    <source>
        <dbReference type="Proteomes" id="UP001219518"/>
    </source>
</evidence>
<reference evidence="2" key="1">
    <citation type="submission" date="2021-07" db="EMBL/GenBank/DDBJ databases">
        <authorList>
            <person name="Catto M.A."/>
            <person name="Jacobson A."/>
            <person name="Kennedy G."/>
            <person name="Labadie P."/>
            <person name="Hunt B.G."/>
            <person name="Srinivasan R."/>
        </authorList>
    </citation>
    <scope>NUCLEOTIDE SEQUENCE</scope>
    <source>
        <strain evidence="2">PL_HMW_Pooled</strain>
        <tissue evidence="2">Head</tissue>
    </source>
</reference>
<organism evidence="2 3">
    <name type="scientific">Frankliniella fusca</name>
    <dbReference type="NCBI Taxonomy" id="407009"/>
    <lineage>
        <taxon>Eukaryota</taxon>
        <taxon>Metazoa</taxon>
        <taxon>Ecdysozoa</taxon>
        <taxon>Arthropoda</taxon>
        <taxon>Hexapoda</taxon>
        <taxon>Insecta</taxon>
        <taxon>Pterygota</taxon>
        <taxon>Neoptera</taxon>
        <taxon>Paraneoptera</taxon>
        <taxon>Thysanoptera</taxon>
        <taxon>Terebrantia</taxon>
        <taxon>Thripoidea</taxon>
        <taxon>Thripidae</taxon>
        <taxon>Frankliniella</taxon>
    </lineage>
</organism>
<keyword evidence="1" id="KW-0812">Transmembrane</keyword>
<dbReference type="EMBL" id="JAHWGI010000532">
    <property type="protein sequence ID" value="KAK3916458.1"/>
    <property type="molecule type" value="Genomic_DNA"/>
</dbReference>
<dbReference type="AlphaFoldDB" id="A0AAE1LEA1"/>
<evidence type="ECO:0000313" key="2">
    <source>
        <dbReference type="EMBL" id="KAK3916458.1"/>
    </source>
</evidence>
<keyword evidence="1" id="KW-1133">Transmembrane helix</keyword>
<proteinExistence type="predicted"/>
<keyword evidence="1" id="KW-0472">Membrane</keyword>
<keyword evidence="3" id="KW-1185">Reference proteome</keyword>